<dbReference type="AlphaFoldDB" id="K1SPM8"/>
<dbReference type="PANTHER" id="PTHR43727">
    <property type="entry name" value="DIAMINOPIMELATE DECARBOXYLASE"/>
    <property type="match status" value="1"/>
</dbReference>
<keyword evidence="2" id="KW-0663">Pyridoxal phosphate</keyword>
<reference evidence="4" key="1">
    <citation type="journal article" date="2013" name="Environ. Microbiol.">
        <title>Microbiota from the distal guts of lean and obese adolescents exhibit partial functional redundancy besides clear differences in community structure.</title>
        <authorList>
            <person name="Ferrer M."/>
            <person name="Ruiz A."/>
            <person name="Lanza F."/>
            <person name="Haange S.B."/>
            <person name="Oberbach A."/>
            <person name="Till H."/>
            <person name="Bargiela R."/>
            <person name="Campoy C."/>
            <person name="Segura M.T."/>
            <person name="Richter M."/>
            <person name="von Bergen M."/>
            <person name="Seifert J."/>
            <person name="Suarez A."/>
        </authorList>
    </citation>
    <scope>NUCLEOTIDE SEQUENCE</scope>
</reference>
<proteinExistence type="predicted"/>
<comment type="cofactor">
    <cofactor evidence="1">
        <name>pyridoxal 5'-phosphate</name>
        <dbReference type="ChEBI" id="CHEBI:597326"/>
    </cofactor>
</comment>
<dbReference type="GO" id="GO:0009089">
    <property type="term" value="P:lysine biosynthetic process via diaminopimelate"/>
    <property type="evidence" value="ECO:0007669"/>
    <property type="project" value="TreeGrafter"/>
</dbReference>
<accession>K1SPM8</accession>
<organism evidence="4">
    <name type="scientific">human gut metagenome</name>
    <dbReference type="NCBI Taxonomy" id="408170"/>
    <lineage>
        <taxon>unclassified sequences</taxon>
        <taxon>metagenomes</taxon>
        <taxon>organismal metagenomes</taxon>
    </lineage>
</organism>
<evidence type="ECO:0000313" key="4">
    <source>
        <dbReference type="EMBL" id="EKC59508.1"/>
    </source>
</evidence>
<protein>
    <submittedName>
        <fullName evidence="4">Diaminopimelate decarboxylase</fullName>
    </submittedName>
</protein>
<dbReference type="PANTHER" id="PTHR43727:SF2">
    <property type="entry name" value="GROUP IV DECARBOXYLASE"/>
    <property type="match status" value="1"/>
</dbReference>
<dbReference type="GO" id="GO:0008836">
    <property type="term" value="F:diaminopimelate decarboxylase activity"/>
    <property type="evidence" value="ECO:0007669"/>
    <property type="project" value="TreeGrafter"/>
</dbReference>
<name>K1SPM8_9ZZZZ</name>
<dbReference type="EMBL" id="AJWY01009043">
    <property type="protein sequence ID" value="EKC59508.1"/>
    <property type="molecule type" value="Genomic_DNA"/>
</dbReference>
<dbReference type="SUPFAM" id="SSF51419">
    <property type="entry name" value="PLP-binding barrel"/>
    <property type="match status" value="1"/>
</dbReference>
<evidence type="ECO:0000256" key="1">
    <source>
        <dbReference type="ARBA" id="ARBA00001933"/>
    </source>
</evidence>
<dbReference type="Pfam" id="PF02784">
    <property type="entry name" value="Orn_Arg_deC_N"/>
    <property type="match status" value="1"/>
</dbReference>
<comment type="caution">
    <text evidence="4">The sequence shown here is derived from an EMBL/GenBank/DDBJ whole genome shotgun (WGS) entry which is preliminary data.</text>
</comment>
<dbReference type="Gene3D" id="3.20.20.10">
    <property type="entry name" value="Alanine racemase"/>
    <property type="match status" value="1"/>
</dbReference>
<feature type="domain" description="Orn/DAP/Arg decarboxylase 2 N-terminal" evidence="3">
    <location>
        <begin position="41"/>
        <end position="114"/>
    </location>
</feature>
<dbReference type="InterPro" id="IPR022644">
    <property type="entry name" value="De-COase2_N"/>
</dbReference>
<evidence type="ECO:0000256" key="2">
    <source>
        <dbReference type="ARBA" id="ARBA00022898"/>
    </source>
</evidence>
<gene>
    <name evidence="4" type="ORF">LEA_13322</name>
</gene>
<dbReference type="InterPro" id="IPR029066">
    <property type="entry name" value="PLP-binding_barrel"/>
</dbReference>
<sequence>MFVSDGLGVNESGHLTVGGCDTVSLAKKYGTPYMCYDENMIRKNCREFVKSMEENYDGNGLVCYASKAFSCLEMCRICKEEKMGLDVVSGGEIFTAVKAGFPSERICFHGNNKTK</sequence>
<evidence type="ECO:0000259" key="3">
    <source>
        <dbReference type="Pfam" id="PF02784"/>
    </source>
</evidence>